<dbReference type="STRING" id="471856.Jden_0453"/>
<evidence type="ECO:0000259" key="4">
    <source>
        <dbReference type="PROSITE" id="PS50949"/>
    </source>
</evidence>
<name>C7R059_JONDD</name>
<dbReference type="Proteomes" id="UP000000628">
    <property type="component" value="Chromosome"/>
</dbReference>
<keyword evidence="6" id="KW-1185">Reference proteome</keyword>
<dbReference type="SMART" id="SM00345">
    <property type="entry name" value="HTH_GNTR"/>
    <property type="match status" value="1"/>
</dbReference>
<dbReference type="PRINTS" id="PR00035">
    <property type="entry name" value="HTHGNTR"/>
</dbReference>
<evidence type="ECO:0000256" key="2">
    <source>
        <dbReference type="ARBA" id="ARBA00023125"/>
    </source>
</evidence>
<dbReference type="InterPro" id="IPR008920">
    <property type="entry name" value="TF_FadR/GntR_C"/>
</dbReference>
<evidence type="ECO:0000313" key="5">
    <source>
        <dbReference type="EMBL" id="ACV08118.1"/>
    </source>
</evidence>
<dbReference type="PROSITE" id="PS50949">
    <property type="entry name" value="HTH_GNTR"/>
    <property type="match status" value="1"/>
</dbReference>
<sequence>MQTYETVLSRIETGLAEGRWQLGDHLPSERALAEEFAVSRASIREALRVLEAMGIIRRGTGSGPDAGAILIDRPAAGLGAAIKLHLASGAMPVHDVVQMRLLIETWAAQNVAMRCAAESLHNQADATQPAQTCLTRALALLEDMEASALNHEEFQRLDAEFHVELVALAGNTLCEATMLGLRQAIADYVAAGSARLDDWQSLAHTLMNEHRHIISSLQEGDATGAATAVEQHIEGFYRRALGQRTT</sequence>
<evidence type="ECO:0000256" key="1">
    <source>
        <dbReference type="ARBA" id="ARBA00023015"/>
    </source>
</evidence>
<dbReference type="HOGENOM" id="CLU_017584_9_0_11"/>
<dbReference type="Gene3D" id="1.10.10.10">
    <property type="entry name" value="Winged helix-like DNA-binding domain superfamily/Winged helix DNA-binding domain"/>
    <property type="match status" value="1"/>
</dbReference>
<evidence type="ECO:0000256" key="3">
    <source>
        <dbReference type="ARBA" id="ARBA00023163"/>
    </source>
</evidence>
<dbReference type="SUPFAM" id="SSF46785">
    <property type="entry name" value="Winged helix' DNA-binding domain"/>
    <property type="match status" value="1"/>
</dbReference>
<accession>C7R059</accession>
<reference evidence="5 6" key="1">
    <citation type="journal article" date="2009" name="Stand. Genomic Sci.">
        <title>Complete genome sequence of Jonesia denitrificans type strain (Prevot 55134).</title>
        <authorList>
            <person name="Pukall R."/>
            <person name="Gehrich-Schroter G."/>
            <person name="Lapidus A."/>
            <person name="Nolan M."/>
            <person name="Glavina Del Rio T."/>
            <person name="Lucas S."/>
            <person name="Chen F."/>
            <person name="Tice H."/>
            <person name="Pitluck S."/>
            <person name="Cheng J.F."/>
            <person name="Copeland A."/>
            <person name="Saunders E."/>
            <person name="Brettin T."/>
            <person name="Detter J.C."/>
            <person name="Bruce D."/>
            <person name="Goodwin L."/>
            <person name="Pati A."/>
            <person name="Ivanova N."/>
            <person name="Mavromatis K."/>
            <person name="Ovchinnikova G."/>
            <person name="Chen A."/>
            <person name="Palaniappan K."/>
            <person name="Land M."/>
            <person name="Hauser L."/>
            <person name="Chang Y.J."/>
            <person name="Jeffries C.D."/>
            <person name="Chain P."/>
            <person name="Goker M."/>
            <person name="Bristow J."/>
            <person name="Eisen J.A."/>
            <person name="Markowitz V."/>
            <person name="Hugenholtz P."/>
            <person name="Kyrpides N.C."/>
            <person name="Klenk H.P."/>
            <person name="Han C."/>
        </authorList>
    </citation>
    <scope>NUCLEOTIDE SEQUENCE [LARGE SCALE GENOMIC DNA]</scope>
    <source>
        <strain evidence="6">ATCC 14870 / DSM 20603 / BCRC 15368 / CIP 55.134 / JCM 11481 / NBRC 15587 / NCTC 10816 / Prevot 55134</strain>
    </source>
</reference>
<evidence type="ECO:0000313" key="6">
    <source>
        <dbReference type="Proteomes" id="UP000000628"/>
    </source>
</evidence>
<proteinExistence type="predicted"/>
<dbReference type="CDD" id="cd07377">
    <property type="entry name" value="WHTH_GntR"/>
    <property type="match status" value="1"/>
</dbReference>
<protein>
    <submittedName>
        <fullName evidence="5">Regulatory protein GntR HTH</fullName>
    </submittedName>
</protein>
<dbReference type="Pfam" id="PF07729">
    <property type="entry name" value="FCD"/>
    <property type="match status" value="1"/>
</dbReference>
<dbReference type="InterPro" id="IPR036390">
    <property type="entry name" value="WH_DNA-bd_sf"/>
</dbReference>
<dbReference type="RefSeq" id="WP_015770747.1">
    <property type="nucleotide sequence ID" value="NC_013174.1"/>
</dbReference>
<dbReference type="GO" id="GO:0003677">
    <property type="term" value="F:DNA binding"/>
    <property type="evidence" value="ECO:0007669"/>
    <property type="project" value="UniProtKB-KW"/>
</dbReference>
<dbReference type="EMBL" id="CP001706">
    <property type="protein sequence ID" value="ACV08118.1"/>
    <property type="molecule type" value="Genomic_DNA"/>
</dbReference>
<dbReference type="PANTHER" id="PTHR43537">
    <property type="entry name" value="TRANSCRIPTIONAL REGULATOR, GNTR FAMILY"/>
    <property type="match status" value="1"/>
</dbReference>
<feature type="domain" description="HTH gntR-type" evidence="4">
    <location>
        <begin position="1"/>
        <end position="73"/>
    </location>
</feature>
<dbReference type="InterPro" id="IPR000524">
    <property type="entry name" value="Tscrpt_reg_HTH_GntR"/>
</dbReference>
<dbReference type="KEGG" id="jde:Jden_0453"/>
<dbReference type="OrthoDB" id="3567645at2"/>
<dbReference type="AlphaFoldDB" id="C7R059"/>
<dbReference type="eggNOG" id="COG2186">
    <property type="taxonomic scope" value="Bacteria"/>
</dbReference>
<keyword evidence="3" id="KW-0804">Transcription</keyword>
<organism evidence="5 6">
    <name type="scientific">Jonesia denitrificans (strain ATCC 14870 / DSM 20603 / BCRC 15368 / CIP 55.134 / JCM 11481 / NBRC 15587 / NCTC 10816 / Prevot 55134)</name>
    <name type="common">Listeria denitrificans</name>
    <dbReference type="NCBI Taxonomy" id="471856"/>
    <lineage>
        <taxon>Bacteria</taxon>
        <taxon>Bacillati</taxon>
        <taxon>Actinomycetota</taxon>
        <taxon>Actinomycetes</taxon>
        <taxon>Micrococcales</taxon>
        <taxon>Jonesiaceae</taxon>
        <taxon>Jonesia</taxon>
    </lineage>
</organism>
<dbReference type="SMART" id="SM00895">
    <property type="entry name" value="FCD"/>
    <property type="match status" value="1"/>
</dbReference>
<dbReference type="InterPro" id="IPR036388">
    <property type="entry name" value="WH-like_DNA-bd_sf"/>
</dbReference>
<dbReference type="SUPFAM" id="SSF48008">
    <property type="entry name" value="GntR ligand-binding domain-like"/>
    <property type="match status" value="1"/>
</dbReference>
<dbReference type="GO" id="GO:0003700">
    <property type="term" value="F:DNA-binding transcription factor activity"/>
    <property type="evidence" value="ECO:0007669"/>
    <property type="project" value="InterPro"/>
</dbReference>
<gene>
    <name evidence="5" type="ordered locus">Jden_0453</name>
</gene>
<dbReference type="PANTHER" id="PTHR43537:SF24">
    <property type="entry name" value="GLUCONATE OPERON TRANSCRIPTIONAL REPRESSOR"/>
    <property type="match status" value="1"/>
</dbReference>
<dbReference type="Gene3D" id="1.20.120.530">
    <property type="entry name" value="GntR ligand-binding domain-like"/>
    <property type="match status" value="1"/>
</dbReference>
<keyword evidence="2" id="KW-0238">DNA-binding</keyword>
<dbReference type="InterPro" id="IPR011711">
    <property type="entry name" value="GntR_C"/>
</dbReference>
<dbReference type="Pfam" id="PF00392">
    <property type="entry name" value="GntR"/>
    <property type="match status" value="1"/>
</dbReference>
<keyword evidence="1" id="KW-0805">Transcription regulation</keyword>